<dbReference type="AlphaFoldDB" id="A0A7W6RPW4"/>
<organism evidence="2 3">
    <name type="scientific">Rhizobium mongolense</name>
    <dbReference type="NCBI Taxonomy" id="57676"/>
    <lineage>
        <taxon>Bacteria</taxon>
        <taxon>Pseudomonadati</taxon>
        <taxon>Pseudomonadota</taxon>
        <taxon>Alphaproteobacteria</taxon>
        <taxon>Hyphomicrobiales</taxon>
        <taxon>Rhizobiaceae</taxon>
        <taxon>Rhizobium/Agrobacterium group</taxon>
        <taxon>Rhizobium</taxon>
    </lineage>
</organism>
<dbReference type="InterPro" id="IPR011979">
    <property type="entry name" value="Antitox_Xre"/>
</dbReference>
<feature type="domain" description="Antitoxin Xre/MbcA/ParS-like toxin-binding" evidence="1">
    <location>
        <begin position="51"/>
        <end position="96"/>
    </location>
</feature>
<comment type="caution">
    <text evidence="2">The sequence shown here is derived from an EMBL/GenBank/DDBJ whole genome shotgun (WGS) entry which is preliminary data.</text>
</comment>
<evidence type="ECO:0000313" key="2">
    <source>
        <dbReference type="EMBL" id="MBB4276359.1"/>
    </source>
</evidence>
<gene>
    <name evidence="2" type="ORF">GGE12_004156</name>
</gene>
<dbReference type="InterPro" id="IPR024467">
    <property type="entry name" value="Xre/MbcA/ParS-like_toxin-bd"/>
</dbReference>
<reference evidence="2 3" key="1">
    <citation type="submission" date="2020-08" db="EMBL/GenBank/DDBJ databases">
        <title>Genomic Encyclopedia of Type Strains, Phase IV (KMG-V): Genome sequencing to study the core and pangenomes of soil and plant-associated prokaryotes.</title>
        <authorList>
            <person name="Whitman W."/>
        </authorList>
    </citation>
    <scope>NUCLEOTIDE SEQUENCE [LARGE SCALE GENOMIC DNA]</scope>
    <source>
        <strain evidence="2 3">SEMIA 402</strain>
    </source>
</reference>
<evidence type="ECO:0000313" key="3">
    <source>
        <dbReference type="Proteomes" id="UP000533641"/>
    </source>
</evidence>
<dbReference type="Pfam" id="PF09722">
    <property type="entry name" value="Xre_MbcA_ParS_C"/>
    <property type="match status" value="1"/>
</dbReference>
<proteinExistence type="predicted"/>
<dbReference type="NCBIfam" id="TIGR02293">
    <property type="entry name" value="TAS_TIGR02293"/>
    <property type="match status" value="1"/>
</dbReference>
<dbReference type="Proteomes" id="UP000533641">
    <property type="component" value="Unassembled WGS sequence"/>
</dbReference>
<name>A0A7W6RPW4_9HYPH</name>
<sequence length="130" mass="14998">MAPAHLLAPNDSQFKYRFVPKATYERRKASLRLSSNERMRIARVARAWNLALDVWQSEEAAREFLFRAHPMLEDRRPIDVIIQNEIGAELVLEILEIRQCCVTAQVLDRTLSSFRVGDPNGAYRDAGDRK</sequence>
<accession>A0A7W6RPW4</accession>
<evidence type="ECO:0000259" key="1">
    <source>
        <dbReference type="Pfam" id="PF09722"/>
    </source>
</evidence>
<dbReference type="EMBL" id="JACIGM010000008">
    <property type="protein sequence ID" value="MBB4276359.1"/>
    <property type="molecule type" value="Genomic_DNA"/>
</dbReference>
<protein>
    <submittedName>
        <fullName evidence="2">Putative toxin-antitoxin system antitoxin component (TIGR02293 family)</fullName>
    </submittedName>
</protein>